<sequence>MFSDRENFYWYREISKILEEEGDPGEDEAGQEASQRQRETFESAKKQISGGHPAAEKPSCVNEVRQRRSQEAEKSGAQDPAESFRF</sequence>
<evidence type="ECO:0000256" key="1">
    <source>
        <dbReference type="SAM" id="MobiDB-lite"/>
    </source>
</evidence>
<reference evidence="2 3" key="2">
    <citation type="journal article" date="2019" name="G3 (Bethesda)">
        <title>Hybrid Assembly of the Genome of the Entomopathogenic Nematode Steinernema carpocapsae Identifies the X-Chromosome.</title>
        <authorList>
            <person name="Serra L."/>
            <person name="Macchietto M."/>
            <person name="Macias-Munoz A."/>
            <person name="McGill C.J."/>
            <person name="Rodriguez I.M."/>
            <person name="Rodriguez B."/>
            <person name="Murad R."/>
            <person name="Mortazavi A."/>
        </authorList>
    </citation>
    <scope>NUCLEOTIDE SEQUENCE [LARGE SCALE GENOMIC DNA]</scope>
    <source>
        <strain evidence="2 3">ALL</strain>
    </source>
</reference>
<feature type="compositionally biased region" description="Basic and acidic residues" evidence="1">
    <location>
        <begin position="35"/>
        <end position="45"/>
    </location>
</feature>
<evidence type="ECO:0000313" key="2">
    <source>
        <dbReference type="EMBL" id="TMS36255.1"/>
    </source>
</evidence>
<feature type="region of interest" description="Disordered" evidence="1">
    <location>
        <begin position="19"/>
        <end position="86"/>
    </location>
</feature>
<dbReference type="Proteomes" id="UP000298663">
    <property type="component" value="Chromosome X"/>
</dbReference>
<gene>
    <name evidence="2" type="ORF">L596_003464</name>
</gene>
<organism evidence="2 3">
    <name type="scientific">Steinernema carpocapsae</name>
    <name type="common">Entomopathogenic nematode</name>
    <dbReference type="NCBI Taxonomy" id="34508"/>
    <lineage>
        <taxon>Eukaryota</taxon>
        <taxon>Metazoa</taxon>
        <taxon>Ecdysozoa</taxon>
        <taxon>Nematoda</taxon>
        <taxon>Chromadorea</taxon>
        <taxon>Rhabditida</taxon>
        <taxon>Tylenchina</taxon>
        <taxon>Panagrolaimomorpha</taxon>
        <taxon>Strongyloidoidea</taxon>
        <taxon>Steinernematidae</taxon>
        <taxon>Steinernema</taxon>
    </lineage>
</organism>
<reference evidence="2 3" key="1">
    <citation type="journal article" date="2015" name="Genome Biol.">
        <title>Comparative genomics of Steinernema reveals deeply conserved gene regulatory networks.</title>
        <authorList>
            <person name="Dillman A.R."/>
            <person name="Macchietto M."/>
            <person name="Porter C.F."/>
            <person name="Rogers A."/>
            <person name="Williams B."/>
            <person name="Antoshechkin I."/>
            <person name="Lee M.M."/>
            <person name="Goodwin Z."/>
            <person name="Lu X."/>
            <person name="Lewis E.E."/>
            <person name="Goodrich-Blair H."/>
            <person name="Stock S.P."/>
            <person name="Adams B.J."/>
            <person name="Sternberg P.W."/>
            <person name="Mortazavi A."/>
        </authorList>
    </citation>
    <scope>NUCLEOTIDE SEQUENCE [LARGE SCALE GENOMIC DNA]</scope>
    <source>
        <strain evidence="2 3">ALL</strain>
    </source>
</reference>
<feature type="compositionally biased region" description="Basic and acidic residues" evidence="1">
    <location>
        <begin position="64"/>
        <end position="86"/>
    </location>
</feature>
<protein>
    <submittedName>
        <fullName evidence="2">Uncharacterized protein</fullName>
    </submittedName>
</protein>
<dbReference type="AlphaFoldDB" id="A0A4U8UU91"/>
<name>A0A4U8UU91_STECR</name>
<proteinExistence type="predicted"/>
<evidence type="ECO:0000313" key="3">
    <source>
        <dbReference type="Proteomes" id="UP000298663"/>
    </source>
</evidence>
<comment type="caution">
    <text evidence="2">The sequence shown here is derived from an EMBL/GenBank/DDBJ whole genome shotgun (WGS) entry which is preliminary data.</text>
</comment>
<dbReference type="EMBL" id="CM016762">
    <property type="protein sequence ID" value="TMS36255.1"/>
    <property type="molecule type" value="Genomic_DNA"/>
</dbReference>
<keyword evidence="3" id="KW-1185">Reference proteome</keyword>
<accession>A0A4U8UU91</accession>
<dbReference type="EMBL" id="AZBU02000001">
    <property type="protein sequence ID" value="TMS36255.1"/>
    <property type="molecule type" value="Genomic_DNA"/>
</dbReference>
<feature type="compositionally biased region" description="Acidic residues" evidence="1">
    <location>
        <begin position="20"/>
        <end position="30"/>
    </location>
</feature>